<feature type="region of interest" description="Disordered" evidence="2">
    <location>
        <begin position="174"/>
        <end position="193"/>
    </location>
</feature>
<dbReference type="Pfam" id="PF07261">
    <property type="entry name" value="DnaB_2"/>
    <property type="match status" value="1"/>
</dbReference>
<feature type="compositionally biased region" description="Basic and acidic residues" evidence="2">
    <location>
        <begin position="174"/>
        <end position="189"/>
    </location>
</feature>
<comment type="similarity">
    <text evidence="1">Belongs to the DnaB/DnaD family.</text>
</comment>
<evidence type="ECO:0000256" key="1">
    <source>
        <dbReference type="ARBA" id="ARBA00093462"/>
    </source>
</evidence>
<dbReference type="InterPro" id="IPR006343">
    <property type="entry name" value="DnaB/C_C"/>
</dbReference>
<feature type="compositionally biased region" description="Basic and acidic residues" evidence="2">
    <location>
        <begin position="402"/>
        <end position="413"/>
    </location>
</feature>
<feature type="region of interest" description="Disordered" evidence="2">
    <location>
        <begin position="384"/>
        <end position="454"/>
    </location>
</feature>
<evidence type="ECO:0000259" key="3">
    <source>
        <dbReference type="Pfam" id="PF07261"/>
    </source>
</evidence>
<feature type="compositionally biased region" description="Basic residues" evidence="2">
    <location>
        <begin position="388"/>
        <end position="398"/>
    </location>
</feature>
<proteinExistence type="inferred from homology"/>
<accession>A0ABW5VAV9</accession>
<sequence length="454" mass="52580">MRDIGKILPIDGYRVLLEKDLPADFAHALTHLYQPLIGIQAISLYMTLLHEIELQQDSAVQTHHTLMNYMDLPLDDLYRTRRKLEGIGLLKTFQEQANEYNIYTYELHPPFAPSQFFMDEMLAQLLYHHIGKVKFAMLKDHFAKPHRGNQGVNITASFGDVFQTVLPDEGTLEKPAAESRNLHERKPEQSTEPDFSWMERVLKQRMIPAEQVLTQANRQLIAQMMTLYDMPEYEVEKAVLWALTEENALNQNEFKEACHDLFQNNHQAAVRLTEKQPDTTEETITHNPTTKEEQLIAELERISPKQLLEDLSNGGQASSQDLKVIREVMTTQGLPSPVMNVLIHYVLLQSNMKLSKAYMETIASHWSRANLQTAREAMRFAKNEKAHYQQRKNKKKSSQKTASKEVVPEWFTERKKKQRDTNPAPKQQQGISDEEWHETEQLLKKFSGKKNSQS</sequence>
<protein>
    <submittedName>
        <fullName evidence="5">Replication initiation and membrane attachment family protein</fullName>
    </submittedName>
</protein>
<dbReference type="Pfam" id="PF25888">
    <property type="entry name" value="WHD_DnaB"/>
    <property type="match status" value="1"/>
</dbReference>
<name>A0ABW5VAV9_9BACI</name>
<dbReference type="InterPro" id="IPR058660">
    <property type="entry name" value="WHD_DnaB"/>
</dbReference>
<dbReference type="RefSeq" id="WP_382394658.1">
    <property type="nucleotide sequence ID" value="NZ_JBHUNA010000030.1"/>
</dbReference>
<keyword evidence="6" id="KW-1185">Reference proteome</keyword>
<comment type="caution">
    <text evidence="5">The sequence shown here is derived from an EMBL/GenBank/DDBJ whole genome shotgun (WGS) entry which is preliminary data.</text>
</comment>
<evidence type="ECO:0000313" key="6">
    <source>
        <dbReference type="Proteomes" id="UP001597502"/>
    </source>
</evidence>
<dbReference type="EMBL" id="JBHUNA010000030">
    <property type="protein sequence ID" value="MFD2761797.1"/>
    <property type="molecule type" value="Genomic_DNA"/>
</dbReference>
<evidence type="ECO:0000259" key="4">
    <source>
        <dbReference type="Pfam" id="PF25888"/>
    </source>
</evidence>
<gene>
    <name evidence="5" type="ORF">ACFSUO_12640</name>
</gene>
<reference evidence="6" key="1">
    <citation type="journal article" date="2019" name="Int. J. Syst. Evol. Microbiol.">
        <title>The Global Catalogue of Microorganisms (GCM) 10K type strain sequencing project: providing services to taxonomists for standard genome sequencing and annotation.</title>
        <authorList>
            <consortium name="The Broad Institute Genomics Platform"/>
            <consortium name="The Broad Institute Genome Sequencing Center for Infectious Disease"/>
            <person name="Wu L."/>
            <person name="Ma J."/>
        </authorList>
    </citation>
    <scope>NUCLEOTIDE SEQUENCE [LARGE SCALE GENOMIC DNA]</scope>
    <source>
        <strain evidence="6">TISTR 1535</strain>
    </source>
</reference>
<organism evidence="5 6">
    <name type="scientific">Lentibacillus juripiscarius</name>
    <dbReference type="NCBI Taxonomy" id="257446"/>
    <lineage>
        <taxon>Bacteria</taxon>
        <taxon>Bacillati</taxon>
        <taxon>Bacillota</taxon>
        <taxon>Bacilli</taxon>
        <taxon>Bacillales</taxon>
        <taxon>Bacillaceae</taxon>
        <taxon>Lentibacillus</taxon>
    </lineage>
</organism>
<dbReference type="Proteomes" id="UP001597502">
    <property type="component" value="Unassembled WGS sequence"/>
</dbReference>
<evidence type="ECO:0000313" key="5">
    <source>
        <dbReference type="EMBL" id="MFD2761797.1"/>
    </source>
</evidence>
<evidence type="ECO:0000256" key="2">
    <source>
        <dbReference type="SAM" id="MobiDB-lite"/>
    </source>
</evidence>
<feature type="domain" description="DnaB/C C-terminal" evidence="3">
    <location>
        <begin position="313"/>
        <end position="379"/>
    </location>
</feature>
<feature type="domain" description="Replicative helicase loading/DNA remodeling protein DnaB N-terminal winged helix" evidence="4">
    <location>
        <begin position="9"/>
        <end position="235"/>
    </location>
</feature>